<accession>A0A645IUA5</accession>
<dbReference type="AlphaFoldDB" id="A0A645IUA5"/>
<comment type="caution">
    <text evidence="1">The sequence shown here is derived from an EMBL/GenBank/DDBJ whole genome shotgun (WGS) entry which is preliminary data.</text>
</comment>
<protein>
    <submittedName>
        <fullName evidence="1">Uncharacterized protein</fullName>
    </submittedName>
</protein>
<proteinExistence type="predicted"/>
<organism evidence="1">
    <name type="scientific">bioreactor metagenome</name>
    <dbReference type="NCBI Taxonomy" id="1076179"/>
    <lineage>
        <taxon>unclassified sequences</taxon>
        <taxon>metagenomes</taxon>
        <taxon>ecological metagenomes</taxon>
    </lineage>
</organism>
<reference evidence="1" key="1">
    <citation type="submission" date="2019-08" db="EMBL/GenBank/DDBJ databases">
        <authorList>
            <person name="Kucharzyk K."/>
            <person name="Murdoch R.W."/>
            <person name="Higgins S."/>
            <person name="Loffler F."/>
        </authorList>
    </citation>
    <scope>NUCLEOTIDE SEQUENCE</scope>
</reference>
<name>A0A645IUA5_9ZZZZ</name>
<evidence type="ECO:0000313" key="1">
    <source>
        <dbReference type="EMBL" id="MPN54998.1"/>
    </source>
</evidence>
<gene>
    <name evidence="1" type="ORF">SDC9_202677</name>
</gene>
<dbReference type="EMBL" id="VSSQ01123772">
    <property type="protein sequence ID" value="MPN54998.1"/>
    <property type="molecule type" value="Genomic_DNA"/>
</dbReference>
<dbReference type="AntiFam" id="ANF00095">
    <property type="entry name" value="Shadow ORF (opposite ABC transporters)"/>
</dbReference>
<sequence>MGDEDRGFVHLVPQLGQGQIHVVAGDGIKRRKRLVHEQQARVIDQTTAYRHALAHASRLVVAKGRRHLCRRKPHAGRQCVGGKGIVNVVPPHCGDLHRKAAVHFVQNRKALAKGLVYYITGSYRRSSIFNAKHDFFYALRRLGSGKALVVTVDAKQPTRLQPVADLHLCF</sequence>